<feature type="domain" description="PAS" evidence="2">
    <location>
        <begin position="42"/>
        <end position="78"/>
    </location>
</feature>
<dbReference type="CDD" id="cd00130">
    <property type="entry name" value="PAS"/>
    <property type="match status" value="2"/>
</dbReference>
<dbReference type="InterPro" id="IPR052163">
    <property type="entry name" value="DGC-Regulatory_Protein"/>
</dbReference>
<dbReference type="InterPro" id="IPR029787">
    <property type="entry name" value="Nucleotide_cyclase"/>
</dbReference>
<dbReference type="SUPFAM" id="SSF55785">
    <property type="entry name" value="PYP-like sensor domain (PAS domain)"/>
    <property type="match status" value="2"/>
</dbReference>
<evidence type="ECO:0000313" key="6">
    <source>
        <dbReference type="Proteomes" id="UP000243807"/>
    </source>
</evidence>
<dbReference type="Gene3D" id="3.30.450.20">
    <property type="entry name" value="PAS domain"/>
    <property type="match status" value="2"/>
</dbReference>
<dbReference type="PROSITE" id="PS50112">
    <property type="entry name" value="PAS"/>
    <property type="match status" value="2"/>
</dbReference>
<dbReference type="InterPro" id="IPR000700">
    <property type="entry name" value="PAS-assoc_C"/>
</dbReference>
<dbReference type="Pfam" id="PF00990">
    <property type="entry name" value="GGDEF"/>
    <property type="match status" value="1"/>
</dbReference>
<dbReference type="Pfam" id="PF00989">
    <property type="entry name" value="PAS"/>
    <property type="match status" value="1"/>
</dbReference>
<dbReference type="AlphaFoldDB" id="A0A1P8ULA2"/>
<dbReference type="Pfam" id="PF08448">
    <property type="entry name" value="PAS_4"/>
    <property type="match status" value="1"/>
</dbReference>
<dbReference type="NCBIfam" id="TIGR00254">
    <property type="entry name" value="GGDEF"/>
    <property type="match status" value="1"/>
</dbReference>
<protein>
    <recommendedName>
        <fullName evidence="7">Diguanylate cyclase</fullName>
    </recommendedName>
</protein>
<dbReference type="SMART" id="SM00091">
    <property type="entry name" value="PAS"/>
    <property type="match status" value="2"/>
</dbReference>
<dbReference type="PANTHER" id="PTHR46663">
    <property type="entry name" value="DIGUANYLATE CYCLASE DGCT-RELATED"/>
    <property type="match status" value="1"/>
</dbReference>
<dbReference type="Proteomes" id="UP000243807">
    <property type="component" value="Chromosome"/>
</dbReference>
<dbReference type="InterPro" id="IPR000014">
    <property type="entry name" value="PAS"/>
</dbReference>
<dbReference type="InterPro" id="IPR001610">
    <property type="entry name" value="PAC"/>
</dbReference>
<dbReference type="EMBL" id="CP019434">
    <property type="protein sequence ID" value="APZ44582.1"/>
    <property type="molecule type" value="Genomic_DNA"/>
</dbReference>
<name>A0A1P8ULA2_9GAMM</name>
<dbReference type="PROSITE" id="PS50887">
    <property type="entry name" value="GGDEF"/>
    <property type="match status" value="1"/>
</dbReference>
<gene>
    <name evidence="5" type="ORF">BW247_06555</name>
</gene>
<evidence type="ECO:0000256" key="1">
    <source>
        <dbReference type="ARBA" id="ARBA00001946"/>
    </source>
</evidence>
<dbReference type="FunFam" id="3.30.70.270:FF:000001">
    <property type="entry name" value="Diguanylate cyclase domain protein"/>
    <property type="match status" value="1"/>
</dbReference>
<dbReference type="InterPro" id="IPR013656">
    <property type="entry name" value="PAS_4"/>
</dbReference>
<dbReference type="InterPro" id="IPR000160">
    <property type="entry name" value="GGDEF_dom"/>
</dbReference>
<dbReference type="KEGG" id="afy:BW247_06555"/>
<accession>A0A1P8ULA2</accession>
<dbReference type="InterPro" id="IPR035965">
    <property type="entry name" value="PAS-like_dom_sf"/>
</dbReference>
<dbReference type="InterPro" id="IPR043128">
    <property type="entry name" value="Rev_trsase/Diguanyl_cyclase"/>
</dbReference>
<organism evidence="5 6">
    <name type="scientific">Acidihalobacter ferrooxydans</name>
    <dbReference type="NCBI Taxonomy" id="1765967"/>
    <lineage>
        <taxon>Bacteria</taxon>
        <taxon>Pseudomonadati</taxon>
        <taxon>Pseudomonadota</taxon>
        <taxon>Gammaproteobacteria</taxon>
        <taxon>Chromatiales</taxon>
        <taxon>Ectothiorhodospiraceae</taxon>
        <taxon>Acidihalobacter</taxon>
    </lineage>
</organism>
<dbReference type="CDD" id="cd01949">
    <property type="entry name" value="GGDEF"/>
    <property type="match status" value="1"/>
</dbReference>
<dbReference type="SMART" id="SM00086">
    <property type="entry name" value="PAC"/>
    <property type="match status" value="1"/>
</dbReference>
<dbReference type="PROSITE" id="PS50113">
    <property type="entry name" value="PAC"/>
    <property type="match status" value="1"/>
</dbReference>
<dbReference type="PANTHER" id="PTHR46663:SF4">
    <property type="entry name" value="DIGUANYLATE CYCLASE DGCT-RELATED"/>
    <property type="match status" value="1"/>
</dbReference>
<dbReference type="NCBIfam" id="TIGR00229">
    <property type="entry name" value="sensory_box"/>
    <property type="match status" value="1"/>
</dbReference>
<dbReference type="GO" id="GO:0003824">
    <property type="term" value="F:catalytic activity"/>
    <property type="evidence" value="ECO:0007669"/>
    <property type="project" value="UniProtKB-ARBA"/>
</dbReference>
<feature type="domain" description="PAC" evidence="3">
    <location>
        <begin position="201"/>
        <end position="253"/>
    </location>
</feature>
<reference evidence="5 6" key="1">
    <citation type="submission" date="2017-01" db="EMBL/GenBank/DDBJ databases">
        <title>Draft sequence of Acidihalobacter ferrooxidans strain DSM 14175 (strain V8).</title>
        <authorList>
            <person name="Khaleque H.N."/>
            <person name="Ramsay J.P."/>
            <person name="Murphy R.J.T."/>
            <person name="Kaksonen A.H."/>
            <person name="Boxall N.J."/>
            <person name="Watkin E.L.J."/>
        </authorList>
    </citation>
    <scope>NUCLEOTIDE SEQUENCE [LARGE SCALE GENOMIC DNA]</scope>
    <source>
        <strain evidence="5 6">V8</strain>
    </source>
</reference>
<evidence type="ECO:0000259" key="4">
    <source>
        <dbReference type="PROSITE" id="PS50887"/>
    </source>
</evidence>
<keyword evidence="6" id="KW-1185">Reference proteome</keyword>
<dbReference type="InterPro" id="IPR013767">
    <property type="entry name" value="PAS_fold"/>
</dbReference>
<feature type="domain" description="PAS" evidence="2">
    <location>
        <begin position="130"/>
        <end position="194"/>
    </location>
</feature>
<dbReference type="SMART" id="SM00267">
    <property type="entry name" value="GGDEF"/>
    <property type="match status" value="1"/>
</dbReference>
<sequence length="429" mass="48713">MAGAGKRTKSADNATYDDLPVAIFQFEHDRIAYANRLGLSLLEAVTPEEILGRSLFDFVHPLDKPRIHNRLERALTGRGAMRPVEMRLRTCADHVRIVSARAQRVGDTSGLIAAVTDITPQRLRSYLQETERNVRHLFENTTDIYYRIDALGKVLMASPAVERILGYTCEAVIGQDSSMFYADPRDRDELVHALTTYGKISDYEVTLLHRDGTHVCVSVSSHAINDEEGNYLAVEGVMRDISERKRLERELHELASHDPLTGLLNRRAFLERATQALQRGQRHAWPITFMILDIDWFKRVNDRFGHLVGDQVLRRFSESVMHQLREIDHFGRLGGEEFGLVLDQCDLNEAHEVGERIRRSIETLECALMEDKPITISVSIGASVSAADDARIETLLERADQALYRAKQEGRNRLVWHKPGYSMSKTNLA</sequence>
<evidence type="ECO:0000259" key="3">
    <source>
        <dbReference type="PROSITE" id="PS50113"/>
    </source>
</evidence>
<feature type="domain" description="GGDEF" evidence="4">
    <location>
        <begin position="285"/>
        <end position="419"/>
    </location>
</feature>
<dbReference type="SUPFAM" id="SSF55073">
    <property type="entry name" value="Nucleotide cyclase"/>
    <property type="match status" value="1"/>
</dbReference>
<evidence type="ECO:0000259" key="2">
    <source>
        <dbReference type="PROSITE" id="PS50112"/>
    </source>
</evidence>
<comment type="cofactor">
    <cofactor evidence="1">
        <name>Mg(2+)</name>
        <dbReference type="ChEBI" id="CHEBI:18420"/>
    </cofactor>
</comment>
<dbReference type="Gene3D" id="3.30.70.270">
    <property type="match status" value="1"/>
</dbReference>
<proteinExistence type="predicted"/>
<evidence type="ECO:0000313" key="5">
    <source>
        <dbReference type="EMBL" id="APZ44582.1"/>
    </source>
</evidence>
<evidence type="ECO:0008006" key="7">
    <source>
        <dbReference type="Google" id="ProtNLM"/>
    </source>
</evidence>
<dbReference type="STRING" id="1765967.BW247_06555"/>